<evidence type="ECO:0000256" key="2">
    <source>
        <dbReference type="ARBA" id="ARBA00022679"/>
    </source>
</evidence>
<evidence type="ECO:0000256" key="1">
    <source>
        <dbReference type="ARBA" id="ARBA00008467"/>
    </source>
</evidence>
<reference evidence="6 7" key="1">
    <citation type="submission" date="2020-08" db="EMBL/GenBank/DDBJ databases">
        <title>Sequencing the genomes of 1000 actinobacteria strains.</title>
        <authorList>
            <person name="Klenk H.-P."/>
        </authorList>
    </citation>
    <scope>NUCLEOTIDE SEQUENCE [LARGE SCALE GENOMIC DNA]</scope>
    <source>
        <strain evidence="6 7">DSM 41654</strain>
    </source>
</reference>
<dbReference type="GO" id="GO:0004315">
    <property type="term" value="F:3-oxoacyl-[acyl-carrier-protein] synthase activity"/>
    <property type="evidence" value="ECO:0007669"/>
    <property type="project" value="TreeGrafter"/>
</dbReference>
<dbReference type="InterPro" id="IPR016039">
    <property type="entry name" value="Thiolase-like"/>
</dbReference>
<evidence type="ECO:0000313" key="6">
    <source>
        <dbReference type="EMBL" id="MBB4927243.1"/>
    </source>
</evidence>
<dbReference type="PROSITE" id="PS52004">
    <property type="entry name" value="KS3_2"/>
    <property type="match status" value="1"/>
</dbReference>
<proteinExistence type="inferred from homology"/>
<keyword evidence="7" id="KW-1185">Reference proteome</keyword>
<evidence type="ECO:0000256" key="3">
    <source>
        <dbReference type="ARBA" id="ARBA00023315"/>
    </source>
</evidence>
<dbReference type="RefSeq" id="WP_184941332.1">
    <property type="nucleotide sequence ID" value="NZ_JACHJV010000001.1"/>
</dbReference>
<evidence type="ECO:0000313" key="7">
    <source>
        <dbReference type="Proteomes" id="UP000540506"/>
    </source>
</evidence>
<dbReference type="InterPro" id="IPR014031">
    <property type="entry name" value="Ketoacyl_synth_C"/>
</dbReference>
<dbReference type="EC" id="2.3.1.-" evidence="6"/>
<sequence length="418" mass="43431">MSGPRQRPNGRQVVVTGLGVLAPSGVGTDAFWKAVQQGTAVLGPVTREGCTELPLRVAGEVHGFDPAGLIENRFLVQTDRFTHFAMAAAELALEDAQLRTDQQAPFDIGVVTAAGSGGGEFGQGELQNLWGQGPHFVGPYQSIAWFYAASTGQISIRGGFQGPCGVLANDEAGGLDVFAHACRTIRHGTNAVVAGATEAPLAPYSVVCQLGYPELSLAKEPHRAYLPFTDDACGFSPAEGGAMFVVEEEGAALRRGARIRAMVAGHAATFTGTAGWERSRQGLARAIQGALAEAGCAPDEVDVVFADALGVPAADQAEALAIADALGPHGAEVPVTAPKTGYGRAYSAASALDVATAVLSLEHGIVPPTPNITEVRHDLDLVTGHARRMPLRTALVLSRGLMGCNSALVLRRSTEERP</sequence>
<dbReference type="Pfam" id="PF02801">
    <property type="entry name" value="Ketoacyl-synt_C"/>
    <property type="match status" value="1"/>
</dbReference>
<feature type="domain" description="Ketosynthase family 3 (KS3)" evidence="5">
    <location>
        <begin position="10"/>
        <end position="412"/>
    </location>
</feature>
<dbReference type="AlphaFoldDB" id="A0A7W7R897"/>
<dbReference type="PANTHER" id="PTHR11712:SF322">
    <property type="entry name" value="POLYKETIDE BETA-KETOACYL SYNTHASE 2-RELATED"/>
    <property type="match status" value="1"/>
</dbReference>
<dbReference type="Pfam" id="PF00109">
    <property type="entry name" value="ketoacyl-synt"/>
    <property type="match status" value="1"/>
</dbReference>
<dbReference type="Gene3D" id="3.40.47.10">
    <property type="match status" value="2"/>
</dbReference>
<dbReference type="InterPro" id="IPR020841">
    <property type="entry name" value="PKS_Beta-ketoAc_synthase_dom"/>
</dbReference>
<accession>A0A7W7R897</accession>
<dbReference type="InterPro" id="IPR014030">
    <property type="entry name" value="Ketoacyl_synth_N"/>
</dbReference>
<organism evidence="6 7">
    <name type="scientific">Kitasatospora kifunensis</name>
    <name type="common">Streptomyces kifunensis</name>
    <dbReference type="NCBI Taxonomy" id="58351"/>
    <lineage>
        <taxon>Bacteria</taxon>
        <taxon>Bacillati</taxon>
        <taxon>Actinomycetota</taxon>
        <taxon>Actinomycetes</taxon>
        <taxon>Kitasatosporales</taxon>
        <taxon>Streptomycetaceae</taxon>
        <taxon>Kitasatospora</taxon>
    </lineage>
</organism>
<name>A0A7W7R897_KITKI</name>
<dbReference type="Proteomes" id="UP000540506">
    <property type="component" value="Unassembled WGS sequence"/>
</dbReference>
<dbReference type="EMBL" id="JACHJV010000001">
    <property type="protein sequence ID" value="MBB4927243.1"/>
    <property type="molecule type" value="Genomic_DNA"/>
</dbReference>
<keyword evidence="3 6" id="KW-0012">Acyltransferase</keyword>
<dbReference type="GO" id="GO:0006633">
    <property type="term" value="P:fatty acid biosynthetic process"/>
    <property type="evidence" value="ECO:0007669"/>
    <property type="project" value="TreeGrafter"/>
</dbReference>
<dbReference type="SUPFAM" id="SSF53901">
    <property type="entry name" value="Thiolase-like"/>
    <property type="match status" value="2"/>
</dbReference>
<gene>
    <name evidence="6" type="ORF">FHR34_006236</name>
</gene>
<dbReference type="InterPro" id="IPR000794">
    <property type="entry name" value="Beta-ketoacyl_synthase"/>
</dbReference>
<dbReference type="FunFam" id="3.40.47.10:FF:000089">
    <property type="entry name" value="Putative polyketide beta-ketoacyl synthase 2"/>
    <property type="match status" value="1"/>
</dbReference>
<evidence type="ECO:0000256" key="4">
    <source>
        <dbReference type="RuleBase" id="RU003694"/>
    </source>
</evidence>
<dbReference type="PANTHER" id="PTHR11712">
    <property type="entry name" value="POLYKETIDE SYNTHASE-RELATED"/>
    <property type="match status" value="1"/>
</dbReference>
<comment type="similarity">
    <text evidence="1 4">Belongs to the thiolase-like superfamily. Beta-ketoacyl-ACP synthases family.</text>
</comment>
<dbReference type="SMART" id="SM00825">
    <property type="entry name" value="PKS_KS"/>
    <property type="match status" value="1"/>
</dbReference>
<evidence type="ECO:0000259" key="5">
    <source>
        <dbReference type="PROSITE" id="PS52004"/>
    </source>
</evidence>
<protein>
    <submittedName>
        <fullName evidence="6">Minimal PKS chain-length factor (CLF/KS beta)</fullName>
        <ecNumber evidence="6">2.3.1.-</ecNumber>
    </submittedName>
</protein>
<keyword evidence="2 4" id="KW-0808">Transferase</keyword>
<comment type="caution">
    <text evidence="6">The sequence shown here is derived from an EMBL/GenBank/DDBJ whole genome shotgun (WGS) entry which is preliminary data.</text>
</comment>